<dbReference type="HOGENOM" id="CLU_2723065_0_0_1"/>
<sequence length="72" mass="8858">MMSNNESWVHRFRWEGRFPERNYEQLIIKLESNRLQRRSTTLSLRTMLETWTRAERACRGSMSKLNDQLPWQ</sequence>
<accession>A0A0C3G9S4</accession>
<reference evidence="2" key="2">
    <citation type="submission" date="2015-01" db="EMBL/GenBank/DDBJ databases">
        <title>Evolutionary Origins and Diversification of the Mycorrhizal Mutualists.</title>
        <authorList>
            <consortium name="DOE Joint Genome Institute"/>
            <consortium name="Mycorrhizal Genomics Consortium"/>
            <person name="Kohler A."/>
            <person name="Kuo A."/>
            <person name="Nagy L.G."/>
            <person name="Floudas D."/>
            <person name="Copeland A."/>
            <person name="Barry K.W."/>
            <person name="Cichocki N."/>
            <person name="Veneault-Fourrey C."/>
            <person name="LaButti K."/>
            <person name="Lindquist E.A."/>
            <person name="Lipzen A."/>
            <person name="Lundell T."/>
            <person name="Morin E."/>
            <person name="Murat C."/>
            <person name="Riley R."/>
            <person name="Ohm R."/>
            <person name="Sun H."/>
            <person name="Tunlid A."/>
            <person name="Henrissat B."/>
            <person name="Grigoriev I.V."/>
            <person name="Hibbett D.S."/>
            <person name="Martin F."/>
        </authorList>
    </citation>
    <scope>NUCLEOTIDE SEQUENCE [LARGE SCALE GENOMIC DNA]</scope>
    <source>
        <strain evidence="2">F 1598</strain>
    </source>
</reference>
<evidence type="ECO:0000313" key="1">
    <source>
        <dbReference type="EMBL" id="KIM87376.1"/>
    </source>
</evidence>
<proteinExistence type="predicted"/>
<name>A0A0C3G9S4_PILCF</name>
<evidence type="ECO:0000313" key="2">
    <source>
        <dbReference type="Proteomes" id="UP000054166"/>
    </source>
</evidence>
<reference evidence="1 2" key="1">
    <citation type="submission" date="2014-04" db="EMBL/GenBank/DDBJ databases">
        <authorList>
            <consortium name="DOE Joint Genome Institute"/>
            <person name="Kuo A."/>
            <person name="Tarkka M."/>
            <person name="Buscot F."/>
            <person name="Kohler A."/>
            <person name="Nagy L.G."/>
            <person name="Floudas D."/>
            <person name="Copeland A."/>
            <person name="Barry K.W."/>
            <person name="Cichocki N."/>
            <person name="Veneault-Fourrey C."/>
            <person name="LaButti K."/>
            <person name="Lindquist E.A."/>
            <person name="Lipzen A."/>
            <person name="Lundell T."/>
            <person name="Morin E."/>
            <person name="Murat C."/>
            <person name="Sun H."/>
            <person name="Tunlid A."/>
            <person name="Henrissat B."/>
            <person name="Grigoriev I.V."/>
            <person name="Hibbett D.S."/>
            <person name="Martin F."/>
            <person name="Nordberg H.P."/>
            <person name="Cantor M.N."/>
            <person name="Hua S.X."/>
        </authorList>
    </citation>
    <scope>NUCLEOTIDE SEQUENCE [LARGE SCALE GENOMIC DNA]</scope>
    <source>
        <strain evidence="1 2">F 1598</strain>
    </source>
</reference>
<gene>
    <name evidence="1" type="ORF">PILCRDRAFT_814885</name>
</gene>
<dbReference type="EMBL" id="KN832979">
    <property type="protein sequence ID" value="KIM87376.1"/>
    <property type="molecule type" value="Genomic_DNA"/>
</dbReference>
<dbReference type="AlphaFoldDB" id="A0A0C3G9S4"/>
<organism evidence="1 2">
    <name type="scientific">Piloderma croceum (strain F 1598)</name>
    <dbReference type="NCBI Taxonomy" id="765440"/>
    <lineage>
        <taxon>Eukaryota</taxon>
        <taxon>Fungi</taxon>
        <taxon>Dikarya</taxon>
        <taxon>Basidiomycota</taxon>
        <taxon>Agaricomycotina</taxon>
        <taxon>Agaricomycetes</taxon>
        <taxon>Agaricomycetidae</taxon>
        <taxon>Atheliales</taxon>
        <taxon>Atheliaceae</taxon>
        <taxon>Piloderma</taxon>
    </lineage>
</organism>
<dbReference type="InParanoid" id="A0A0C3G9S4"/>
<dbReference type="Proteomes" id="UP000054166">
    <property type="component" value="Unassembled WGS sequence"/>
</dbReference>
<keyword evidence="2" id="KW-1185">Reference proteome</keyword>
<protein>
    <submittedName>
        <fullName evidence="1">Uncharacterized protein</fullName>
    </submittedName>
</protein>